<keyword evidence="9" id="KW-1185">Reference proteome</keyword>
<dbReference type="SMART" id="SM00278">
    <property type="entry name" value="HhH1"/>
    <property type="match status" value="2"/>
</dbReference>
<sequence>MICGLVGNVVELGAMSAEIEANGVVYEVALSVQTSAKLKAGQVAKLRTTHIVREDAQLLFGFLDKVEQSTFERLLKINGVGPKVALAILSTFSPQSFASLVQSKDIKLLQKVPGVGAKSAGKILLDLAGFCSQILQESALDSSDKAMPANETQKAEAIAALESLGYKLSEIKKVLPQISASDTQNIIKEALRLL</sequence>
<keyword evidence="3 6" id="KW-0238">DNA-binding</keyword>
<dbReference type="eggNOG" id="COG0632">
    <property type="taxonomic scope" value="Bacteria"/>
</dbReference>
<keyword evidence="4 6" id="KW-0233">DNA recombination</keyword>
<evidence type="ECO:0000313" key="8">
    <source>
        <dbReference type="EMBL" id="ETD24931.1"/>
    </source>
</evidence>
<comment type="subcellular location">
    <subcellularLocation>
        <location evidence="6">Cytoplasm</location>
    </subcellularLocation>
</comment>
<keyword evidence="8" id="KW-0547">Nucleotide-binding</keyword>
<dbReference type="SUPFAM" id="SSF47781">
    <property type="entry name" value="RuvA domain 2-like"/>
    <property type="match status" value="1"/>
</dbReference>
<evidence type="ECO:0000259" key="7">
    <source>
        <dbReference type="SMART" id="SM00278"/>
    </source>
</evidence>
<dbReference type="PATRIC" id="fig|1357400.3.peg.371"/>
<comment type="similarity">
    <text evidence="6">Belongs to the RuvA family.</text>
</comment>
<keyword evidence="8" id="KW-0378">Hydrolase</keyword>
<accession>V8CDY5</accession>
<dbReference type="GO" id="GO:0005737">
    <property type="term" value="C:cytoplasm"/>
    <property type="evidence" value="ECO:0007669"/>
    <property type="project" value="UniProtKB-SubCell"/>
</dbReference>
<comment type="function">
    <text evidence="6">The RuvA-RuvB-RuvC complex processes Holliday junction (HJ) DNA during genetic recombination and DNA repair, while the RuvA-RuvB complex plays an important role in the rescue of blocked DNA replication forks via replication fork reversal (RFR). RuvA specifically binds to HJ cruciform DNA, conferring on it an open structure. The RuvB hexamer acts as an ATP-dependent pump, pulling dsDNA into and through the RuvAB complex. HJ branch migration allows RuvC to scan DNA until it finds its consensus sequence, where it cleaves and resolves the cruciform DNA.</text>
</comment>
<dbReference type="InterPro" id="IPR010994">
    <property type="entry name" value="RuvA_2-like"/>
</dbReference>
<keyword evidence="8" id="KW-0347">Helicase</keyword>
<dbReference type="AlphaFoldDB" id="V8CDY5"/>
<dbReference type="HOGENOM" id="CLU_087936_3_1_7"/>
<dbReference type="CDD" id="cd14332">
    <property type="entry name" value="UBA_RuvA_C"/>
    <property type="match status" value="1"/>
</dbReference>
<dbReference type="Gene3D" id="2.40.50.140">
    <property type="entry name" value="Nucleic acid-binding proteins"/>
    <property type="match status" value="1"/>
</dbReference>
<dbReference type="InterPro" id="IPR012340">
    <property type="entry name" value="NA-bd_OB-fold"/>
</dbReference>
<dbReference type="GO" id="GO:0009378">
    <property type="term" value="F:four-way junction helicase activity"/>
    <property type="evidence" value="ECO:0007669"/>
    <property type="project" value="InterPro"/>
</dbReference>
<evidence type="ECO:0000313" key="9">
    <source>
        <dbReference type="Proteomes" id="UP000018731"/>
    </source>
</evidence>
<dbReference type="Pfam" id="PF07499">
    <property type="entry name" value="RuvA_C"/>
    <property type="match status" value="1"/>
</dbReference>
<dbReference type="GO" id="GO:0000400">
    <property type="term" value="F:four-way junction DNA binding"/>
    <property type="evidence" value="ECO:0007669"/>
    <property type="project" value="UniProtKB-UniRule"/>
</dbReference>
<organism evidence="8 9">
    <name type="scientific">Helicobacter macacae MIT 99-5501</name>
    <dbReference type="NCBI Taxonomy" id="1357400"/>
    <lineage>
        <taxon>Bacteria</taxon>
        <taxon>Pseudomonadati</taxon>
        <taxon>Campylobacterota</taxon>
        <taxon>Epsilonproteobacteria</taxon>
        <taxon>Campylobacterales</taxon>
        <taxon>Helicobacteraceae</taxon>
        <taxon>Helicobacter</taxon>
    </lineage>
</organism>
<dbReference type="GO" id="GO:0009379">
    <property type="term" value="C:Holliday junction helicase complex"/>
    <property type="evidence" value="ECO:0007669"/>
    <property type="project" value="InterPro"/>
</dbReference>
<reference evidence="8 9" key="1">
    <citation type="journal article" date="2014" name="Genome Announc.">
        <title>Draft genome sequences of six enterohepatic helicobacter species isolated from humans and one from rhesus macaques.</title>
        <authorList>
            <person name="Shen Z."/>
            <person name="Sheh A."/>
            <person name="Young S.K."/>
            <person name="Abouelliel A."/>
            <person name="Ward D.V."/>
            <person name="Earl A.M."/>
            <person name="Fox J.G."/>
        </authorList>
    </citation>
    <scope>NUCLEOTIDE SEQUENCE [LARGE SCALE GENOMIC DNA]</scope>
    <source>
        <strain evidence="8 9">MIT 99-5501</strain>
    </source>
</reference>
<dbReference type="InterPro" id="IPR036267">
    <property type="entry name" value="RuvA_C_sf"/>
</dbReference>
<dbReference type="InterPro" id="IPR000085">
    <property type="entry name" value="RuvA"/>
</dbReference>
<proteinExistence type="inferred from homology"/>
<dbReference type="InterPro" id="IPR003583">
    <property type="entry name" value="Hlx-hairpin-Hlx_DNA-bd_motif"/>
</dbReference>
<feature type="domain" description="Helix-hairpin-helix DNA-binding motif class 1" evidence="7">
    <location>
        <begin position="107"/>
        <end position="126"/>
    </location>
</feature>
<keyword evidence="1 6" id="KW-0963">Cytoplasm</keyword>
<dbReference type="RefSeq" id="WP_023926933.1">
    <property type="nucleotide sequence ID" value="NZ_KI669454.1"/>
</dbReference>
<dbReference type="GO" id="GO:0006281">
    <property type="term" value="P:DNA repair"/>
    <property type="evidence" value="ECO:0007669"/>
    <property type="project" value="UniProtKB-UniRule"/>
</dbReference>
<comment type="subunit">
    <text evidence="6">Homotetramer. Forms an RuvA(8)-RuvB(12)-Holliday junction (HJ) complex. HJ DNA is sandwiched between 2 RuvA tetramers; dsDNA enters through RuvA and exits via RuvB. An RuvB hexamer assembles on each DNA strand where it exits the tetramer. Each RuvB hexamer is contacted by two RuvA subunits (via domain III) on 2 adjacent RuvB subunits; this complex drives branch migration. In the full resolvosome a probable DNA-RuvA(4)-RuvB(12)-RuvC(2) complex forms which resolves the HJ.</text>
</comment>
<dbReference type="OrthoDB" id="5293449at2"/>
<keyword evidence="8" id="KW-0067">ATP-binding</keyword>
<dbReference type="GO" id="GO:0005524">
    <property type="term" value="F:ATP binding"/>
    <property type="evidence" value="ECO:0007669"/>
    <property type="project" value="InterPro"/>
</dbReference>
<evidence type="ECO:0000256" key="2">
    <source>
        <dbReference type="ARBA" id="ARBA00022763"/>
    </source>
</evidence>
<dbReference type="EMBL" id="AZJI01000001">
    <property type="protein sequence ID" value="ETD24931.1"/>
    <property type="molecule type" value="Genomic_DNA"/>
</dbReference>
<feature type="domain" description="Helix-hairpin-helix DNA-binding motif class 1" evidence="7">
    <location>
        <begin position="72"/>
        <end position="91"/>
    </location>
</feature>
<comment type="caution">
    <text evidence="8">The sequence shown here is derived from an EMBL/GenBank/DDBJ whole genome shotgun (WGS) entry which is preliminary data.</text>
</comment>
<evidence type="ECO:0000256" key="4">
    <source>
        <dbReference type="ARBA" id="ARBA00023172"/>
    </source>
</evidence>
<dbReference type="HAMAP" id="MF_00031">
    <property type="entry name" value="DNA_HJ_migration_RuvA"/>
    <property type="match status" value="1"/>
</dbReference>
<protein>
    <recommendedName>
        <fullName evidence="6">Holliday junction branch migration complex subunit RuvA</fullName>
    </recommendedName>
</protein>
<keyword evidence="5 6" id="KW-0234">DNA repair</keyword>
<feature type="region of interest" description="Domain III" evidence="6">
    <location>
        <begin position="151"/>
        <end position="194"/>
    </location>
</feature>
<dbReference type="InterPro" id="IPR013849">
    <property type="entry name" value="DNA_helicase_Holl-junc_RuvA_I"/>
</dbReference>
<dbReference type="STRING" id="1357400.HMPREF2086_00265"/>
<dbReference type="NCBIfam" id="TIGR00084">
    <property type="entry name" value="ruvA"/>
    <property type="match status" value="1"/>
</dbReference>
<dbReference type="Proteomes" id="UP000018731">
    <property type="component" value="Unassembled WGS sequence"/>
</dbReference>
<comment type="domain">
    <text evidence="6">Has three domains with a flexible linker between the domains II and III and assumes an 'L' shape. Domain III is highly mobile and contacts RuvB.</text>
</comment>
<dbReference type="Pfam" id="PF01330">
    <property type="entry name" value="RuvA_N"/>
    <property type="match status" value="1"/>
</dbReference>
<keyword evidence="2 6" id="KW-0227">DNA damage</keyword>
<dbReference type="Gene3D" id="1.10.150.20">
    <property type="entry name" value="5' to 3' exonuclease, C-terminal subdomain"/>
    <property type="match status" value="1"/>
</dbReference>
<dbReference type="InterPro" id="IPR011114">
    <property type="entry name" value="RuvA_C"/>
</dbReference>
<dbReference type="Pfam" id="PF14520">
    <property type="entry name" value="HHH_5"/>
    <property type="match status" value="1"/>
</dbReference>
<evidence type="ECO:0000256" key="1">
    <source>
        <dbReference type="ARBA" id="ARBA00022490"/>
    </source>
</evidence>
<evidence type="ECO:0000256" key="5">
    <source>
        <dbReference type="ARBA" id="ARBA00023204"/>
    </source>
</evidence>
<name>V8CDY5_9HELI</name>
<dbReference type="GO" id="GO:0048476">
    <property type="term" value="C:Holliday junction resolvase complex"/>
    <property type="evidence" value="ECO:0007669"/>
    <property type="project" value="UniProtKB-UniRule"/>
</dbReference>
<comment type="caution">
    <text evidence="6">Lacks conserved residue(s) required for the propagation of feature annotation.</text>
</comment>
<dbReference type="GO" id="GO:0006310">
    <property type="term" value="P:DNA recombination"/>
    <property type="evidence" value="ECO:0007669"/>
    <property type="project" value="UniProtKB-UniRule"/>
</dbReference>
<dbReference type="SUPFAM" id="SSF46929">
    <property type="entry name" value="DNA helicase RuvA subunit, C-terminal domain"/>
    <property type="match status" value="1"/>
</dbReference>
<evidence type="ECO:0000256" key="6">
    <source>
        <dbReference type="HAMAP-Rule" id="MF_00031"/>
    </source>
</evidence>
<evidence type="ECO:0000256" key="3">
    <source>
        <dbReference type="ARBA" id="ARBA00023125"/>
    </source>
</evidence>
<dbReference type="Gene3D" id="1.10.8.10">
    <property type="entry name" value="DNA helicase RuvA subunit, C-terminal domain"/>
    <property type="match status" value="1"/>
</dbReference>
<dbReference type="SUPFAM" id="SSF50249">
    <property type="entry name" value="Nucleic acid-binding proteins"/>
    <property type="match status" value="1"/>
</dbReference>
<gene>
    <name evidence="6" type="primary">ruvA</name>
    <name evidence="8" type="ORF">HMPREF2086_00265</name>
</gene>